<proteinExistence type="predicted"/>
<dbReference type="EMBL" id="HBHT01016096">
    <property type="protein sequence ID" value="CAD9962938.1"/>
    <property type="molecule type" value="Transcribed_RNA"/>
</dbReference>
<reference evidence="2" key="1">
    <citation type="submission" date="2021-01" db="EMBL/GenBank/DDBJ databases">
        <authorList>
            <person name="Corre E."/>
            <person name="Pelletier E."/>
            <person name="Niang G."/>
            <person name="Scheremetjew M."/>
            <person name="Finn R."/>
            <person name="Kale V."/>
            <person name="Holt S."/>
            <person name="Cochrane G."/>
            <person name="Meng A."/>
            <person name="Brown T."/>
            <person name="Cohen L."/>
        </authorList>
    </citation>
    <scope>NUCLEOTIDE SEQUENCE</scope>
    <source>
        <strain evidence="2">CCMP125</strain>
    </source>
</reference>
<dbReference type="AlphaFoldDB" id="A0A6U3AE72"/>
<sequence length="1074" mass="117120">MLAEPDELHEVRCCSDTKKDGWKKHGHCDVWAQGVIPGLGCLEKKTLAEAASACIIAGGRLCSKDEAANNCMKDSGCPFNNDYVWTKSVGFEEVKAEPTALDPYVGVEKYWLACADRTDDDCVRNEGANSIIAAVVEQHEVVCCADSPKQDWKASAKVPGVWATAMPDGNCVHAATFIEAFDICDAAGGRLCQREELLDLAAKEAAGQCNHKKDLVWTSTEAPVELDWMNWVACGEKGKCAEMFGWGGRLAAADEFHEVRCCTESYHAGWKKHGHCDVWALSVDCDRTYALEDAMALCEAAGARLCTKQELVRNCAKDAGCGHNDEFLWTQTPGWKPSGPAEIDMTLEQDDKFYLACANRMDDDCVRNEGANYMLAAVSEKHEVMCCADKNLGSLWKESSRFPGVWASAKPDGVCIHSASYQEATETCEGVGGRLCSKDELMDLVGLEAAGTCDHKKDLVWSSTNTTYDISTGQNWVACGERTKCKEHFGYGARLAKKTELHEVRCCSDEFHAGWKRHGHCSVWAWSKFDGFCYYSETFENAEKVCAGVGARLCTKQELVSNCAKDAGPCGFDDDFLWTSTPGWEEINVPALPDPRDDQDKYWIACADRLDDDCVRHEGANSIVAAVSEEHEVMCCSESKLDDTWKESSHLPGVWASAKPTGECIYSATYSEAEAACSSVQARLCTRDELLGLGAKNAAGTCNHKKDLVWSSTPSDGDLDKMNWVSCGERGKCNEIFGWGARLAPKEELHEIRCCSDDYHAGWKKHGHCDVWAWSVGNCSTTYTLDDATAMCEAQGARLCTKEELVANCGNDAGCGHDDELVWTQSTGWIELDDSQANAFPSDAKVMLACNDPTRSDCSKLEGSNSIIAAVTEQHEVSCCSSTAVTGDTAPYWTQLNGCDIWTASELPVCVHSATFADAEAICENHGGRLCSADEVLSGCARTTKCDHKKDLVWTDTVVTTTLATKQWATCGKGYQCGMVGGILADPSEEFDVKCCSEEYHSGWKRNGSCTVWGESNVPQCYKANLADAKQICADVGARLCTRSELAKNCAANTGCGSDNVYVWTSNVGWEEIA</sequence>
<gene>
    <name evidence="1" type="ORF">APAL1065_LOCUS10733</name>
    <name evidence="2" type="ORF">APAL1065_LOCUS10734</name>
</gene>
<accession>A0A6U3AE72</accession>
<name>A0A6U3AE72_9STRA</name>
<protein>
    <submittedName>
        <fullName evidence="2">Uncharacterized protein</fullName>
    </submittedName>
</protein>
<evidence type="ECO:0000313" key="2">
    <source>
        <dbReference type="EMBL" id="CAD9962938.1"/>
    </source>
</evidence>
<dbReference type="EMBL" id="HBHT01016095">
    <property type="protein sequence ID" value="CAD9962935.1"/>
    <property type="molecule type" value="Transcribed_RNA"/>
</dbReference>
<evidence type="ECO:0000313" key="1">
    <source>
        <dbReference type="EMBL" id="CAD9962935.1"/>
    </source>
</evidence>
<organism evidence="2">
    <name type="scientific">Entomoneis paludosa</name>
    <dbReference type="NCBI Taxonomy" id="265537"/>
    <lineage>
        <taxon>Eukaryota</taxon>
        <taxon>Sar</taxon>
        <taxon>Stramenopiles</taxon>
        <taxon>Ochrophyta</taxon>
        <taxon>Bacillariophyta</taxon>
        <taxon>Bacillariophyceae</taxon>
        <taxon>Bacillariophycidae</taxon>
        <taxon>Entomoneidaceae</taxon>
        <taxon>Entomoneis</taxon>
    </lineage>
</organism>